<dbReference type="RefSeq" id="WP_220195569.1">
    <property type="nucleotide sequence ID" value="NZ_BNJF01000002.1"/>
</dbReference>
<feature type="transmembrane region" description="Helical" evidence="7">
    <location>
        <begin position="6"/>
        <end position="25"/>
    </location>
</feature>
<keyword evidence="10" id="KW-1185">Reference proteome</keyword>
<evidence type="ECO:0000256" key="5">
    <source>
        <dbReference type="ARBA" id="ARBA00022989"/>
    </source>
</evidence>
<comment type="caution">
    <text evidence="9">The sequence shown here is derived from an EMBL/GenBank/DDBJ whole genome shotgun (WGS) entry which is preliminary data.</text>
</comment>
<keyword evidence="4 7" id="KW-0812">Transmembrane</keyword>
<dbReference type="EMBL" id="BNJF01000002">
    <property type="protein sequence ID" value="GHO46175.1"/>
    <property type="molecule type" value="Genomic_DNA"/>
</dbReference>
<accession>A0A8J3MV65</accession>
<dbReference type="InterPro" id="IPR006153">
    <property type="entry name" value="Cation/H_exchanger_TM"/>
</dbReference>
<name>A0A8J3MV65_9CHLR</name>
<keyword evidence="6 7" id="KW-0472">Membrane</keyword>
<dbReference type="PROSITE" id="PS51201">
    <property type="entry name" value="RCK_N"/>
    <property type="match status" value="1"/>
</dbReference>
<evidence type="ECO:0000313" key="9">
    <source>
        <dbReference type="EMBL" id="GHO46175.1"/>
    </source>
</evidence>
<feature type="transmembrane region" description="Helical" evidence="7">
    <location>
        <begin position="117"/>
        <end position="136"/>
    </location>
</feature>
<dbReference type="SUPFAM" id="SSF51735">
    <property type="entry name" value="NAD(P)-binding Rossmann-fold domains"/>
    <property type="match status" value="1"/>
</dbReference>
<feature type="transmembrane region" description="Helical" evidence="7">
    <location>
        <begin position="32"/>
        <end position="50"/>
    </location>
</feature>
<evidence type="ECO:0000259" key="8">
    <source>
        <dbReference type="PROSITE" id="PS51201"/>
    </source>
</evidence>
<evidence type="ECO:0000256" key="7">
    <source>
        <dbReference type="SAM" id="Phobius"/>
    </source>
</evidence>
<dbReference type="Gene3D" id="3.40.50.720">
    <property type="entry name" value="NAD(P)-binding Rossmann-like Domain"/>
    <property type="match status" value="1"/>
</dbReference>
<organism evidence="9 10">
    <name type="scientific">Ktedonospora formicarum</name>
    <dbReference type="NCBI Taxonomy" id="2778364"/>
    <lineage>
        <taxon>Bacteria</taxon>
        <taxon>Bacillati</taxon>
        <taxon>Chloroflexota</taxon>
        <taxon>Ktedonobacteria</taxon>
        <taxon>Ktedonobacterales</taxon>
        <taxon>Ktedonobacteraceae</taxon>
        <taxon>Ktedonospora</taxon>
    </lineage>
</organism>
<reference evidence="9" key="1">
    <citation type="submission" date="2020-10" db="EMBL/GenBank/DDBJ databases">
        <title>Taxonomic study of unclassified bacteria belonging to the class Ktedonobacteria.</title>
        <authorList>
            <person name="Yabe S."/>
            <person name="Wang C.M."/>
            <person name="Zheng Y."/>
            <person name="Sakai Y."/>
            <person name="Cavaletti L."/>
            <person name="Monciardini P."/>
            <person name="Donadio S."/>
        </authorList>
    </citation>
    <scope>NUCLEOTIDE SEQUENCE</scope>
    <source>
        <strain evidence="9">SOSP1-1</strain>
    </source>
</reference>
<keyword evidence="3" id="KW-0813">Transport</keyword>
<feature type="domain" description="RCK N-terminal" evidence="8">
    <location>
        <begin position="413"/>
        <end position="530"/>
    </location>
</feature>
<sequence>MHELPILVDFAVAIGAALIGGLLARRLRLPTIVGYLLAGVVIGPFTPGYIGDLHTIQQFAELGVIFLLFGVGLHFSLNDLWAVRSIAIPGALLQMALTTLAGLLLTTFWGWSLTAGLIMGLAISIASTVVLIRNLIDQRLLHAPSGKVALGWLVLEDIATVLILVLLPAFAGHNGANIWQTGLIALAKTAIFAALMLLVGTKFLPWLLKRLALLQSRELFTVAIVGITIGIALGAASLFGVSLALGAFLAGVVINESTLSHQVEAEILPFRETFAVLFFISIGMLVNPIYLFQQWAAELSLALLIIVGKFVLTLVLGALFSRSARTTLVIAIGLCQIGEFSFILGQTGVYLKLLTRDQYALLLAGALISITLNPFLFRLLPWMEKHLQRIPFLWSLLERETAPTSDSQPQALGDHIVLIGCGRIGRQLVSVFQSLSIPYVVVDFNLALVTQLKEEGVQALYGDATSVAVLTHARVSRARTVIVTVPDETKSSVITATVRRLTSDVRLVVRATTSASIHHLKELGATRVIYPELEGCVTIVEVMLERLGYPLNEIQECIEALRNQGEEEQPALLQITPRSSQN</sequence>
<evidence type="ECO:0000256" key="6">
    <source>
        <dbReference type="ARBA" id="ARBA00023136"/>
    </source>
</evidence>
<feature type="transmembrane region" description="Helical" evidence="7">
    <location>
        <begin position="220"/>
        <end position="253"/>
    </location>
</feature>
<feature type="transmembrane region" description="Helical" evidence="7">
    <location>
        <begin position="183"/>
        <end position="208"/>
    </location>
</feature>
<feature type="transmembrane region" description="Helical" evidence="7">
    <location>
        <begin position="56"/>
        <end position="75"/>
    </location>
</feature>
<dbReference type="GO" id="GO:1902600">
    <property type="term" value="P:proton transmembrane transport"/>
    <property type="evidence" value="ECO:0007669"/>
    <property type="project" value="InterPro"/>
</dbReference>
<comment type="subcellular location">
    <subcellularLocation>
        <location evidence="1">Membrane</location>
        <topology evidence="1">Multi-pass membrane protein</topology>
    </subcellularLocation>
</comment>
<protein>
    <submittedName>
        <fullName evidence="9">Sodium/hydrogen exchanger</fullName>
    </submittedName>
</protein>
<dbReference type="InterPro" id="IPR038770">
    <property type="entry name" value="Na+/solute_symporter_sf"/>
</dbReference>
<feature type="transmembrane region" description="Helical" evidence="7">
    <location>
        <begin position="148"/>
        <end position="171"/>
    </location>
</feature>
<feature type="transmembrane region" description="Helical" evidence="7">
    <location>
        <begin position="299"/>
        <end position="320"/>
    </location>
</feature>
<evidence type="ECO:0000256" key="4">
    <source>
        <dbReference type="ARBA" id="ARBA00022692"/>
    </source>
</evidence>
<evidence type="ECO:0000256" key="1">
    <source>
        <dbReference type="ARBA" id="ARBA00004141"/>
    </source>
</evidence>
<dbReference type="InterPro" id="IPR003148">
    <property type="entry name" value="RCK_N"/>
</dbReference>
<dbReference type="PANTHER" id="PTHR42751">
    <property type="entry name" value="SODIUM/HYDROGEN EXCHANGER FAMILY/TRKA DOMAIN PROTEIN"/>
    <property type="match status" value="1"/>
</dbReference>
<keyword evidence="5 7" id="KW-1133">Transmembrane helix</keyword>
<evidence type="ECO:0000256" key="3">
    <source>
        <dbReference type="ARBA" id="ARBA00022448"/>
    </source>
</evidence>
<feature type="transmembrane region" description="Helical" evidence="7">
    <location>
        <begin position="87"/>
        <end position="111"/>
    </location>
</feature>
<gene>
    <name evidence="9" type="ORF">KSX_43380</name>
</gene>
<dbReference type="GO" id="GO:0015297">
    <property type="term" value="F:antiporter activity"/>
    <property type="evidence" value="ECO:0007669"/>
    <property type="project" value="InterPro"/>
</dbReference>
<evidence type="ECO:0000313" key="10">
    <source>
        <dbReference type="Proteomes" id="UP000612362"/>
    </source>
</evidence>
<evidence type="ECO:0000256" key="2">
    <source>
        <dbReference type="ARBA" id="ARBA00005551"/>
    </source>
</evidence>
<dbReference type="InterPro" id="IPR036291">
    <property type="entry name" value="NAD(P)-bd_dom_sf"/>
</dbReference>
<feature type="transmembrane region" description="Helical" evidence="7">
    <location>
        <begin position="273"/>
        <end position="292"/>
    </location>
</feature>
<dbReference type="Proteomes" id="UP000612362">
    <property type="component" value="Unassembled WGS sequence"/>
</dbReference>
<dbReference type="GO" id="GO:0016020">
    <property type="term" value="C:membrane"/>
    <property type="evidence" value="ECO:0007669"/>
    <property type="project" value="UniProtKB-SubCell"/>
</dbReference>
<dbReference type="PANTHER" id="PTHR42751:SF1">
    <property type="entry name" value="CATION_PROTON ANTIPORTER YBAL-RELATED"/>
    <property type="match status" value="1"/>
</dbReference>
<dbReference type="Gene3D" id="1.20.1530.20">
    <property type="match status" value="1"/>
</dbReference>
<feature type="transmembrane region" description="Helical" evidence="7">
    <location>
        <begin position="359"/>
        <end position="380"/>
    </location>
</feature>
<proteinExistence type="inferred from homology"/>
<dbReference type="Pfam" id="PF02254">
    <property type="entry name" value="TrkA_N"/>
    <property type="match status" value="1"/>
</dbReference>
<comment type="similarity">
    <text evidence="2">Belongs to the monovalent cation:proton antiporter 2 (CPA2) transporter (TC 2.A.37) family.</text>
</comment>
<dbReference type="AlphaFoldDB" id="A0A8J3MV65"/>
<dbReference type="GO" id="GO:0006813">
    <property type="term" value="P:potassium ion transport"/>
    <property type="evidence" value="ECO:0007669"/>
    <property type="project" value="InterPro"/>
</dbReference>
<dbReference type="Pfam" id="PF00999">
    <property type="entry name" value="Na_H_Exchanger"/>
    <property type="match status" value="1"/>
</dbReference>